<evidence type="ECO:0000313" key="2">
    <source>
        <dbReference type="Proteomes" id="UP000530514"/>
    </source>
</evidence>
<proteinExistence type="predicted"/>
<gene>
    <name evidence="1" type="ORF">H1164_17155</name>
</gene>
<protein>
    <submittedName>
        <fullName evidence="1">Uncharacterized protein</fullName>
    </submittedName>
</protein>
<name>A0A7W2AJL7_9BACL</name>
<reference evidence="1 2" key="1">
    <citation type="submission" date="2020-07" db="EMBL/GenBank/DDBJ databases">
        <authorList>
            <person name="Feng H."/>
        </authorList>
    </citation>
    <scope>NUCLEOTIDE SEQUENCE [LARGE SCALE GENOMIC DNA]</scope>
    <source>
        <strain evidence="2">s-11</strain>
    </source>
</reference>
<dbReference type="EMBL" id="JACEIP010000045">
    <property type="protein sequence ID" value="MBA4544560.1"/>
    <property type="molecule type" value="Genomic_DNA"/>
</dbReference>
<evidence type="ECO:0000313" key="1">
    <source>
        <dbReference type="EMBL" id="MBA4544560.1"/>
    </source>
</evidence>
<dbReference type="RefSeq" id="WP_033102241.1">
    <property type="nucleotide sequence ID" value="NZ_JACEIP010000045.1"/>
</dbReference>
<comment type="caution">
    <text evidence="1">The sequence shown here is derived from an EMBL/GenBank/DDBJ whole genome shotgun (WGS) entry which is preliminary data.</text>
</comment>
<dbReference type="AlphaFoldDB" id="A0A7W2AJL7"/>
<dbReference type="Proteomes" id="UP000530514">
    <property type="component" value="Unassembled WGS sequence"/>
</dbReference>
<accession>A0A7W2AJL7</accession>
<sequence>MKLWYVEAVLYNQDEIFDESAALIVSAKGVIEAGLKGEQLAITHYGTEDSEWVIAEEIETHEELESLIDSLGDELIFEPGLFEEKGA</sequence>
<organism evidence="1 2">
    <name type="scientific">Thermoactinomyces daqus</name>
    <dbReference type="NCBI Taxonomy" id="1329516"/>
    <lineage>
        <taxon>Bacteria</taxon>
        <taxon>Bacillati</taxon>
        <taxon>Bacillota</taxon>
        <taxon>Bacilli</taxon>
        <taxon>Bacillales</taxon>
        <taxon>Thermoactinomycetaceae</taxon>
        <taxon>Thermoactinomyces</taxon>
    </lineage>
</organism>
<keyword evidence="2" id="KW-1185">Reference proteome</keyword>